<keyword evidence="3" id="KW-1185">Reference proteome</keyword>
<dbReference type="Proteomes" id="UP000233100">
    <property type="component" value="Chromosome 2"/>
</dbReference>
<reference evidence="2" key="2">
    <citation type="submission" date="2025-08" db="UniProtKB">
        <authorList>
            <consortium name="Ensembl"/>
        </authorList>
    </citation>
    <scope>IDENTIFICATION</scope>
</reference>
<proteinExistence type="predicted"/>
<feature type="compositionally biased region" description="Polar residues" evidence="1">
    <location>
        <begin position="81"/>
        <end position="94"/>
    </location>
</feature>
<dbReference type="AlphaFoldDB" id="A0A7N9D0U8"/>
<dbReference type="GeneTree" id="ENSGT01120000271815"/>
<evidence type="ECO:0000256" key="1">
    <source>
        <dbReference type="SAM" id="MobiDB-lite"/>
    </source>
</evidence>
<evidence type="ECO:0000313" key="2">
    <source>
        <dbReference type="Ensembl" id="ENSMFAP00000057049.1"/>
    </source>
</evidence>
<sequence>MSKTDCRRIGGVSLSPKLECSGVISAYSNLHLPGSRHSPASASQVGGITGMCHQDQLLFVFLVETRFHRVGQASFELLTSNDPPTSVSQSTGITGVSHCI</sequence>
<dbReference type="PANTHER" id="PTHR12138:SF162">
    <property type="entry name" value="CHROMOSOME UNDETERMINED SCAFFOLD_275, WHOLE GENOME SHOTGUN SEQUENCE"/>
    <property type="match status" value="1"/>
</dbReference>
<reference evidence="2 3" key="1">
    <citation type="submission" date="2013-03" db="EMBL/GenBank/DDBJ databases">
        <authorList>
            <person name="Warren W."/>
            <person name="Wilson R.K."/>
        </authorList>
    </citation>
    <scope>NUCLEOTIDE SEQUENCE</scope>
</reference>
<evidence type="ECO:0000313" key="3">
    <source>
        <dbReference type="Proteomes" id="UP000233100"/>
    </source>
</evidence>
<dbReference type="PANTHER" id="PTHR12138">
    <property type="entry name" value="PRIMATE-EXPANDED PROTEIN FAMILY"/>
    <property type="match status" value="1"/>
</dbReference>
<dbReference type="Ensembl" id="ENSMFAT00000090298.1">
    <property type="protein sequence ID" value="ENSMFAP00000057049.1"/>
    <property type="gene ID" value="ENSMFAG00000064006.1"/>
</dbReference>
<organism evidence="2 3">
    <name type="scientific">Macaca fascicularis</name>
    <name type="common">Crab-eating macaque</name>
    <name type="synonym">Cynomolgus monkey</name>
    <dbReference type="NCBI Taxonomy" id="9541"/>
    <lineage>
        <taxon>Eukaryota</taxon>
        <taxon>Metazoa</taxon>
        <taxon>Chordata</taxon>
        <taxon>Craniata</taxon>
        <taxon>Vertebrata</taxon>
        <taxon>Euteleostomi</taxon>
        <taxon>Mammalia</taxon>
        <taxon>Eutheria</taxon>
        <taxon>Euarchontoglires</taxon>
        <taxon>Primates</taxon>
        <taxon>Haplorrhini</taxon>
        <taxon>Catarrhini</taxon>
        <taxon>Cercopithecidae</taxon>
        <taxon>Cercopithecinae</taxon>
        <taxon>Macaca</taxon>
    </lineage>
</organism>
<dbReference type="PRINTS" id="PR02045">
    <property type="entry name" value="F138DOMAIN"/>
</dbReference>
<feature type="region of interest" description="Disordered" evidence="1">
    <location>
        <begin position="81"/>
        <end position="100"/>
    </location>
</feature>
<accession>A0A7N9D0U8</accession>
<protein>
    <submittedName>
        <fullName evidence="2">Uncharacterized protein</fullName>
    </submittedName>
</protein>
<reference evidence="2" key="3">
    <citation type="submission" date="2025-09" db="UniProtKB">
        <authorList>
            <consortium name="Ensembl"/>
        </authorList>
    </citation>
    <scope>IDENTIFICATION</scope>
</reference>
<name>A0A7N9D0U8_MACFA</name>